<feature type="non-terminal residue" evidence="1">
    <location>
        <position position="1"/>
    </location>
</feature>
<reference evidence="1" key="1">
    <citation type="submission" date="2021-06" db="EMBL/GenBank/DDBJ databases">
        <authorList>
            <person name="Kallberg Y."/>
            <person name="Tangrot J."/>
            <person name="Rosling A."/>
        </authorList>
    </citation>
    <scope>NUCLEOTIDE SEQUENCE</scope>
    <source>
        <strain evidence="1">MA461A</strain>
    </source>
</reference>
<comment type="caution">
    <text evidence="1">The sequence shown here is derived from an EMBL/GenBank/DDBJ whole genome shotgun (WGS) entry which is preliminary data.</text>
</comment>
<keyword evidence="2" id="KW-1185">Reference proteome</keyword>
<evidence type="ECO:0000313" key="1">
    <source>
        <dbReference type="EMBL" id="CAG8724127.1"/>
    </source>
</evidence>
<dbReference type="EMBL" id="CAJVQC010023845">
    <property type="protein sequence ID" value="CAG8724127.1"/>
    <property type="molecule type" value="Genomic_DNA"/>
</dbReference>
<gene>
    <name evidence="1" type="ORF">RPERSI_LOCUS11554</name>
</gene>
<evidence type="ECO:0000313" key="2">
    <source>
        <dbReference type="Proteomes" id="UP000789920"/>
    </source>
</evidence>
<organism evidence="1 2">
    <name type="scientific">Racocetra persica</name>
    <dbReference type="NCBI Taxonomy" id="160502"/>
    <lineage>
        <taxon>Eukaryota</taxon>
        <taxon>Fungi</taxon>
        <taxon>Fungi incertae sedis</taxon>
        <taxon>Mucoromycota</taxon>
        <taxon>Glomeromycotina</taxon>
        <taxon>Glomeromycetes</taxon>
        <taxon>Diversisporales</taxon>
        <taxon>Gigasporaceae</taxon>
        <taxon>Racocetra</taxon>
    </lineage>
</organism>
<feature type="non-terminal residue" evidence="1">
    <location>
        <position position="206"/>
    </location>
</feature>
<accession>A0ACA9PX84</accession>
<protein>
    <submittedName>
        <fullName evidence="1">7427_t:CDS:1</fullName>
    </submittedName>
</protein>
<name>A0ACA9PX84_9GLOM</name>
<proteinExistence type="predicted"/>
<dbReference type="Proteomes" id="UP000789920">
    <property type="component" value="Unassembled WGS sequence"/>
</dbReference>
<sequence length="206" mass="24267">YYDQLRKAHSRRSFVSINPPYMVPEACSYHEDQDPNWKRHPRLLSWCKDLYVNPAEKSMASGLLTEYYIKAANRIYYLFELYGVEQIYHTKHISVPMVTQLKLSELNRLINILPMECALVEMKDLYYNPWENTYSPITETADMEPLVKKKVEEVEVFVVGLLEDLDEKEHDNPDNENPPHEEKFQPNTVPEYHQKTAEIGRNNGKS</sequence>